<reference evidence="2 3" key="1">
    <citation type="submission" date="2021-12" db="EMBL/GenBank/DDBJ databases">
        <title>Discovery of the Pendulisporaceae a myxobacterial family with distinct sporulation behavior and unique specialized metabolism.</title>
        <authorList>
            <person name="Garcia R."/>
            <person name="Popoff A."/>
            <person name="Bader C.D."/>
            <person name="Loehr J."/>
            <person name="Walesch S."/>
            <person name="Walt C."/>
            <person name="Boldt J."/>
            <person name="Bunk B."/>
            <person name="Haeckl F.J.F.P.J."/>
            <person name="Gunesch A.P."/>
            <person name="Birkelbach J."/>
            <person name="Nuebel U."/>
            <person name="Pietschmann T."/>
            <person name="Bach T."/>
            <person name="Mueller R."/>
        </authorList>
    </citation>
    <scope>NUCLEOTIDE SEQUENCE [LARGE SCALE GENOMIC DNA]</scope>
    <source>
        <strain evidence="2 3">MSr12523</strain>
    </source>
</reference>
<dbReference type="EMBL" id="CP089982">
    <property type="protein sequence ID" value="WXA99018.1"/>
    <property type="molecule type" value="Genomic_DNA"/>
</dbReference>
<gene>
    <name evidence="2" type="ORF">LZC95_19625</name>
</gene>
<keyword evidence="3" id="KW-1185">Reference proteome</keyword>
<protein>
    <submittedName>
        <fullName evidence="2">DUF6345 domain-containing protein</fullName>
    </submittedName>
</protein>
<sequence>MLSSATCAQILFLPGLLAIGACWAGPPPDSTHEDARASRKALEAPRAASAVQVGTRCQEDYPAEWEPTVPDTWRQCESFNSGIAPASPVKFYYNLHGAQPAFQDEDTCGWSCGYVDSVDLFYTLTHGGIDNGDQRLEARWAMWDKRTYARSQYMRLGASGRQNMVFVTGACDTHRVDAYVLERWKTIFAGGLILTLGGHHLIWSGHPGQGADFANRMRNGEPIGQAWLEATFYADNANTPAVLSTGGWNRSPGDPLECFTRQDTTVLDNLITRSPIRDGDVGALCWTTWN</sequence>
<keyword evidence="1" id="KW-0732">Signal</keyword>
<dbReference type="Proteomes" id="UP001379533">
    <property type="component" value="Chromosome"/>
</dbReference>
<organism evidence="2 3">
    <name type="scientific">Pendulispora brunnea</name>
    <dbReference type="NCBI Taxonomy" id="2905690"/>
    <lineage>
        <taxon>Bacteria</taxon>
        <taxon>Pseudomonadati</taxon>
        <taxon>Myxococcota</taxon>
        <taxon>Myxococcia</taxon>
        <taxon>Myxococcales</taxon>
        <taxon>Sorangiineae</taxon>
        <taxon>Pendulisporaceae</taxon>
        <taxon>Pendulispora</taxon>
    </lineage>
</organism>
<evidence type="ECO:0000313" key="2">
    <source>
        <dbReference type="EMBL" id="WXA99018.1"/>
    </source>
</evidence>
<name>A0ABZ2KK40_9BACT</name>
<proteinExistence type="predicted"/>
<evidence type="ECO:0000256" key="1">
    <source>
        <dbReference type="SAM" id="SignalP"/>
    </source>
</evidence>
<feature type="signal peptide" evidence="1">
    <location>
        <begin position="1"/>
        <end position="24"/>
    </location>
</feature>
<feature type="chain" id="PRO_5046763794" evidence="1">
    <location>
        <begin position="25"/>
        <end position="290"/>
    </location>
</feature>
<dbReference type="Pfam" id="PF19872">
    <property type="entry name" value="DUF6345"/>
    <property type="match status" value="1"/>
</dbReference>
<evidence type="ECO:0000313" key="3">
    <source>
        <dbReference type="Proteomes" id="UP001379533"/>
    </source>
</evidence>
<dbReference type="InterPro" id="IPR045926">
    <property type="entry name" value="DUF6345"/>
</dbReference>
<accession>A0ABZ2KK40</accession>
<dbReference type="RefSeq" id="WP_394849648.1">
    <property type="nucleotide sequence ID" value="NZ_CP089982.1"/>
</dbReference>